<accession>U4LHW6</accession>
<dbReference type="Proteomes" id="UP000018144">
    <property type="component" value="Unassembled WGS sequence"/>
</dbReference>
<evidence type="ECO:0000313" key="1">
    <source>
        <dbReference type="EMBL" id="CCX11756.1"/>
    </source>
</evidence>
<name>U4LHW6_PYROM</name>
<evidence type="ECO:0000313" key="2">
    <source>
        <dbReference type="Proteomes" id="UP000018144"/>
    </source>
</evidence>
<dbReference type="EMBL" id="HF935642">
    <property type="protein sequence ID" value="CCX11756.1"/>
    <property type="molecule type" value="Genomic_DNA"/>
</dbReference>
<organism evidence="1 2">
    <name type="scientific">Pyronema omphalodes (strain CBS 100304)</name>
    <name type="common">Pyronema confluens</name>
    <dbReference type="NCBI Taxonomy" id="1076935"/>
    <lineage>
        <taxon>Eukaryota</taxon>
        <taxon>Fungi</taxon>
        <taxon>Dikarya</taxon>
        <taxon>Ascomycota</taxon>
        <taxon>Pezizomycotina</taxon>
        <taxon>Pezizomycetes</taxon>
        <taxon>Pezizales</taxon>
        <taxon>Pyronemataceae</taxon>
        <taxon>Pyronema</taxon>
    </lineage>
</organism>
<keyword evidence="2" id="KW-1185">Reference proteome</keyword>
<reference evidence="1 2" key="1">
    <citation type="journal article" date="2013" name="PLoS Genet.">
        <title>The genome and development-dependent transcriptomes of Pyronema confluens: a window into fungal evolution.</title>
        <authorList>
            <person name="Traeger S."/>
            <person name="Altegoer F."/>
            <person name="Freitag M."/>
            <person name="Gabaldon T."/>
            <person name="Kempken F."/>
            <person name="Kumar A."/>
            <person name="Marcet-Houben M."/>
            <person name="Poggeler S."/>
            <person name="Stajich J.E."/>
            <person name="Nowrousian M."/>
        </authorList>
    </citation>
    <scope>NUCLEOTIDE SEQUENCE [LARGE SCALE GENOMIC DNA]</scope>
    <source>
        <strain evidence="2">CBS 100304</strain>
        <tissue evidence="1">Vegetative mycelium</tissue>
    </source>
</reference>
<proteinExistence type="predicted"/>
<dbReference type="AlphaFoldDB" id="U4LHW6"/>
<gene>
    <name evidence="1" type="ORF">PCON_11350</name>
</gene>
<protein>
    <submittedName>
        <fullName evidence="1">Uncharacterized protein</fullName>
    </submittedName>
</protein>
<sequence>METLNNSTYRMYEFLTTLGNTTEDAVRIRVGLCEYASPLRRG</sequence>